<evidence type="ECO:0000313" key="4">
    <source>
        <dbReference type="Proteomes" id="UP001165395"/>
    </source>
</evidence>
<accession>A0ABS8DA79</accession>
<gene>
    <name evidence="3" type="ORF">LIN78_15325</name>
</gene>
<organism evidence="3 4">
    <name type="scientific">Leeia speluncae</name>
    <dbReference type="NCBI Taxonomy" id="2884804"/>
    <lineage>
        <taxon>Bacteria</taxon>
        <taxon>Pseudomonadati</taxon>
        <taxon>Pseudomonadota</taxon>
        <taxon>Betaproteobacteria</taxon>
        <taxon>Neisseriales</taxon>
        <taxon>Leeiaceae</taxon>
        <taxon>Leeia</taxon>
    </lineage>
</organism>
<sequence length="248" mass="27896">MPSLFLGLSILASSTVYAKDETYKLVHLVASEYPPTTSEKMPNGGLLDQKVKEAFRLAGYEVKVTFLPFARGYAMAKAGKFDGIYDLWMTPERAKDFLPSHSVHHSIFSIYGRSDDAYPPKFISQLKGHTVGLVSSYGYPNEISKGVLQLDYSNDDISIFRKVLMGRTDYAVATKERVDWLLQTDLSASKLRLYKTEIQLNNLDSVVGFPIHAPRSQELIKAFNKGLEQLNKEKPKKNMGKLISVSYQ</sequence>
<dbReference type="PANTHER" id="PTHR35936:SF25">
    <property type="entry name" value="ABC TRANSPORTER SUBSTRATE-BINDING PROTEIN"/>
    <property type="match status" value="1"/>
</dbReference>
<protein>
    <submittedName>
        <fullName evidence="3">Transporter substrate-binding domain-containing protein</fullName>
    </submittedName>
</protein>
<dbReference type="Proteomes" id="UP001165395">
    <property type="component" value="Unassembled WGS sequence"/>
</dbReference>
<evidence type="ECO:0000259" key="2">
    <source>
        <dbReference type="Pfam" id="PF00497"/>
    </source>
</evidence>
<dbReference type="RefSeq" id="WP_227181736.1">
    <property type="nucleotide sequence ID" value="NZ_JAJBZT010000010.1"/>
</dbReference>
<dbReference type="InterPro" id="IPR001638">
    <property type="entry name" value="Solute-binding_3/MltF_N"/>
</dbReference>
<feature type="domain" description="Solute-binding protein family 3/N-terminal" evidence="2">
    <location>
        <begin position="32"/>
        <end position="233"/>
    </location>
</feature>
<comment type="caution">
    <text evidence="3">The sequence shown here is derived from an EMBL/GenBank/DDBJ whole genome shotgun (WGS) entry which is preliminary data.</text>
</comment>
<dbReference type="EMBL" id="JAJBZT010000010">
    <property type="protein sequence ID" value="MCB6184918.1"/>
    <property type="molecule type" value="Genomic_DNA"/>
</dbReference>
<dbReference type="SUPFAM" id="SSF53850">
    <property type="entry name" value="Periplasmic binding protein-like II"/>
    <property type="match status" value="1"/>
</dbReference>
<keyword evidence="1" id="KW-0732">Signal</keyword>
<evidence type="ECO:0000313" key="3">
    <source>
        <dbReference type="EMBL" id="MCB6184918.1"/>
    </source>
</evidence>
<proteinExistence type="predicted"/>
<reference evidence="3" key="1">
    <citation type="submission" date="2021-10" db="EMBL/GenBank/DDBJ databases">
        <title>The complete genome sequence of Leeia sp. TBRC 13508.</title>
        <authorList>
            <person name="Charoenyingcharoen P."/>
            <person name="Yukphan P."/>
        </authorList>
    </citation>
    <scope>NUCLEOTIDE SEQUENCE</scope>
    <source>
        <strain evidence="3">TBRC 13508</strain>
    </source>
</reference>
<evidence type="ECO:0000256" key="1">
    <source>
        <dbReference type="ARBA" id="ARBA00022729"/>
    </source>
</evidence>
<keyword evidence="4" id="KW-1185">Reference proteome</keyword>
<name>A0ABS8DA79_9NEIS</name>
<dbReference type="PANTHER" id="PTHR35936">
    <property type="entry name" value="MEMBRANE-BOUND LYTIC MUREIN TRANSGLYCOSYLASE F"/>
    <property type="match status" value="1"/>
</dbReference>
<dbReference type="Gene3D" id="3.40.190.10">
    <property type="entry name" value="Periplasmic binding protein-like II"/>
    <property type="match status" value="2"/>
</dbReference>
<dbReference type="Pfam" id="PF00497">
    <property type="entry name" value="SBP_bac_3"/>
    <property type="match status" value="1"/>
</dbReference>